<dbReference type="EMBL" id="CP003348">
    <property type="protein sequence ID" value="AFM00586.1"/>
    <property type="molecule type" value="Genomic_DNA"/>
</dbReference>
<keyword evidence="2" id="KW-0472">Membrane</keyword>
<reference evidence="3 4" key="2">
    <citation type="journal article" date="2015" name="J. Bacteriol.">
        <title>Genomic, proteomic, and biochemical analysis of the organohalide respiratory pathway in Desulfitobacterium dehalogenans.</title>
        <authorList>
            <person name="Kruse T."/>
            <person name="van de Pas B.A."/>
            <person name="Atteia A."/>
            <person name="Krab K."/>
            <person name="Hagen W.R."/>
            <person name="Goodwin L."/>
            <person name="Chain P."/>
            <person name="Boeren S."/>
            <person name="Maphosa F."/>
            <person name="Schraa G."/>
            <person name="de Vos W.M."/>
            <person name="van der Oost J."/>
            <person name="Smidt H."/>
            <person name="Stams A.J."/>
        </authorList>
    </citation>
    <scope>NUCLEOTIDE SEQUENCE [LARGE SCALE GENOMIC DNA]</scope>
    <source>
        <strain evidence="4">ATCC 51507 / DSM 9161 / JW/IU-DC1</strain>
    </source>
</reference>
<protein>
    <submittedName>
        <fullName evidence="3">Uncharacterized protein</fullName>
    </submittedName>
</protein>
<feature type="transmembrane region" description="Helical" evidence="2">
    <location>
        <begin position="28"/>
        <end position="47"/>
    </location>
</feature>
<evidence type="ECO:0000313" key="4">
    <source>
        <dbReference type="Proteomes" id="UP000006053"/>
    </source>
</evidence>
<evidence type="ECO:0000256" key="1">
    <source>
        <dbReference type="SAM" id="MobiDB-lite"/>
    </source>
</evidence>
<sequence length="224" mass="25810">MAILNILKEVYYFMEQDNKLGRERLSSLVILFCLTLTILTSIGVNYLDVKVLNIELIDRELYSIITEKGNVNIHPDDILRIERTYTKEAFTGEPVELDKIYTDKGFVFLSSQARYAESGKKLMNSVDYYGLPLWERSGVDWKSLKKYSYAVGTPAQQVPILFFLISLQYAALSIGGIALLILIFPLRLEEEDWENSSSFVQEEQELIQEEQDEPQKEVLKSFAK</sequence>
<dbReference type="KEGG" id="ddh:Desde_2240"/>
<feature type="compositionally biased region" description="Basic and acidic residues" evidence="1">
    <location>
        <begin position="213"/>
        <end position="224"/>
    </location>
</feature>
<organism evidence="3 4">
    <name type="scientific">Desulfitobacterium dehalogenans (strain ATCC 51507 / DSM 9161 / JW/IU-DC1)</name>
    <dbReference type="NCBI Taxonomy" id="756499"/>
    <lineage>
        <taxon>Bacteria</taxon>
        <taxon>Bacillati</taxon>
        <taxon>Bacillota</taxon>
        <taxon>Clostridia</taxon>
        <taxon>Eubacteriales</taxon>
        <taxon>Desulfitobacteriaceae</taxon>
        <taxon>Desulfitobacterium</taxon>
    </lineage>
</organism>
<feature type="region of interest" description="Disordered" evidence="1">
    <location>
        <begin position="199"/>
        <end position="224"/>
    </location>
</feature>
<gene>
    <name evidence="3" type="ordered locus">Desde_2240</name>
</gene>
<proteinExistence type="predicted"/>
<reference evidence="4" key="1">
    <citation type="submission" date="2012-06" db="EMBL/GenBank/DDBJ databases">
        <title>Complete sequence of Desulfitobacterium dehalogenans ATCC 51507.</title>
        <authorList>
            <person name="Lucas S."/>
            <person name="Han J."/>
            <person name="Lapidus A."/>
            <person name="Cheng J.-F."/>
            <person name="Goodwin L."/>
            <person name="Pitluck S."/>
            <person name="Peters L."/>
            <person name="Ovchinnikova G."/>
            <person name="Teshima H."/>
            <person name="Detter J.C."/>
            <person name="Han C."/>
            <person name="Tapia R."/>
            <person name="Land M."/>
            <person name="Hauser L."/>
            <person name="Kyrpides N."/>
            <person name="Ivanova N."/>
            <person name="Pagani I."/>
            <person name="Kruse T."/>
            <person name="de Vos W.M."/>
            <person name="Smidt H."/>
            <person name="Woyke T."/>
        </authorList>
    </citation>
    <scope>NUCLEOTIDE SEQUENCE [LARGE SCALE GENOMIC DNA]</scope>
    <source>
        <strain evidence="4">ATCC 51507 / DSM 9161 / JW/IU-DC1</strain>
    </source>
</reference>
<keyword evidence="4" id="KW-1185">Reference proteome</keyword>
<accession>I4A9F1</accession>
<dbReference type="eggNOG" id="ENOG5033Y7J">
    <property type="taxonomic scope" value="Bacteria"/>
</dbReference>
<evidence type="ECO:0000313" key="3">
    <source>
        <dbReference type="EMBL" id="AFM00586.1"/>
    </source>
</evidence>
<feature type="transmembrane region" description="Helical" evidence="2">
    <location>
        <begin position="160"/>
        <end position="184"/>
    </location>
</feature>
<dbReference type="HOGENOM" id="CLU_1270612_0_0_9"/>
<dbReference type="AlphaFoldDB" id="I4A9F1"/>
<keyword evidence="2" id="KW-0812">Transmembrane</keyword>
<keyword evidence="2" id="KW-1133">Transmembrane helix</keyword>
<evidence type="ECO:0000256" key="2">
    <source>
        <dbReference type="SAM" id="Phobius"/>
    </source>
</evidence>
<name>I4A9F1_DESDJ</name>
<feature type="compositionally biased region" description="Acidic residues" evidence="1">
    <location>
        <begin position="202"/>
        <end position="212"/>
    </location>
</feature>
<dbReference type="Proteomes" id="UP000006053">
    <property type="component" value="Chromosome"/>
</dbReference>